<evidence type="ECO:0000313" key="1">
    <source>
        <dbReference type="EMBL" id="CAG8848317.1"/>
    </source>
</evidence>
<feature type="non-terminal residue" evidence="1">
    <location>
        <position position="1"/>
    </location>
</feature>
<protein>
    <submittedName>
        <fullName evidence="1">33547_t:CDS:1</fullName>
    </submittedName>
</protein>
<proteinExistence type="predicted"/>
<organism evidence="1 2">
    <name type="scientific">Racocetra persica</name>
    <dbReference type="NCBI Taxonomy" id="160502"/>
    <lineage>
        <taxon>Eukaryota</taxon>
        <taxon>Fungi</taxon>
        <taxon>Fungi incertae sedis</taxon>
        <taxon>Mucoromycota</taxon>
        <taxon>Glomeromycotina</taxon>
        <taxon>Glomeromycetes</taxon>
        <taxon>Diversisporales</taxon>
        <taxon>Gigasporaceae</taxon>
        <taxon>Racocetra</taxon>
    </lineage>
</organism>
<comment type="caution">
    <text evidence="1">The sequence shown here is derived from an EMBL/GenBank/DDBJ whole genome shotgun (WGS) entry which is preliminary data.</text>
</comment>
<sequence>LPDNYSGARLEESLQDLKKELYITLQDSFEIVSYNAKLRD</sequence>
<dbReference type="Proteomes" id="UP000789920">
    <property type="component" value="Unassembled WGS sequence"/>
</dbReference>
<keyword evidence="2" id="KW-1185">Reference proteome</keyword>
<gene>
    <name evidence="1" type="ORF">RPERSI_LOCUS35059</name>
</gene>
<dbReference type="EMBL" id="CAJVQC010160178">
    <property type="protein sequence ID" value="CAG8848317.1"/>
    <property type="molecule type" value="Genomic_DNA"/>
</dbReference>
<reference evidence="1" key="1">
    <citation type="submission" date="2021-06" db="EMBL/GenBank/DDBJ databases">
        <authorList>
            <person name="Kallberg Y."/>
            <person name="Tangrot J."/>
            <person name="Rosling A."/>
        </authorList>
    </citation>
    <scope>NUCLEOTIDE SEQUENCE</scope>
    <source>
        <strain evidence="1">MA461A</strain>
    </source>
</reference>
<evidence type="ECO:0000313" key="2">
    <source>
        <dbReference type="Proteomes" id="UP000789920"/>
    </source>
</evidence>
<feature type="non-terminal residue" evidence="1">
    <location>
        <position position="40"/>
    </location>
</feature>
<accession>A0ACA9ST37</accession>
<name>A0ACA9ST37_9GLOM</name>